<dbReference type="SUPFAM" id="SSF81593">
    <property type="entry name" value="Nucleotidyltransferase substrate binding subunit/domain"/>
    <property type="match status" value="1"/>
</dbReference>
<dbReference type="EMBL" id="RCOS01000057">
    <property type="protein sequence ID" value="RSN76513.1"/>
    <property type="molecule type" value="Genomic_DNA"/>
</dbReference>
<evidence type="ECO:0000259" key="2">
    <source>
        <dbReference type="Pfam" id="PF05168"/>
    </source>
</evidence>
<evidence type="ECO:0000313" key="3">
    <source>
        <dbReference type="EMBL" id="RSN76513.1"/>
    </source>
</evidence>
<dbReference type="OrthoDB" id="25605at2157"/>
<dbReference type="Gene3D" id="1.20.120.330">
    <property type="entry name" value="Nucleotidyltransferases domain 2"/>
    <property type="match status" value="1"/>
</dbReference>
<reference evidence="3 4" key="1">
    <citation type="submission" date="2018-10" db="EMBL/GenBank/DDBJ databases">
        <title>Co-occurring genomic capacity for anaerobic methane metabolism and dissimilatory sulfite reduction discovered in the Korarchaeota.</title>
        <authorList>
            <person name="Mckay L.J."/>
            <person name="Dlakic M."/>
            <person name="Fields M.W."/>
            <person name="Delmont T.O."/>
            <person name="Eren A.M."/>
            <person name="Jay Z.J."/>
            <person name="Klingelsmith K.B."/>
            <person name="Rusch D.B."/>
            <person name="Inskeep W.P."/>
        </authorList>
    </citation>
    <scope>NUCLEOTIDE SEQUENCE [LARGE SCALE GENOMIC DNA]</scope>
    <source>
        <strain evidence="3 4">MDKW</strain>
    </source>
</reference>
<name>A0A3R9PLB2_9CREN</name>
<dbReference type="Proteomes" id="UP000277582">
    <property type="component" value="Unassembled WGS sequence"/>
</dbReference>
<sequence length="141" mass="16039">MRIDPSSEVNYRMKLCLKYLERAERFFLTKDYKECVEASQLAAENAAKAVIALRMLPSWSHDPSEELLKVAEELEGEKKEIAKKLARIAHELAPEHGIATYGKPEEGLTPWDIYDNESAYEALGKARKAVELAKRILEGEF</sequence>
<dbReference type="InterPro" id="IPR007842">
    <property type="entry name" value="HEPN_dom"/>
</dbReference>
<keyword evidence="1" id="KW-0175">Coiled coil</keyword>
<organism evidence="3 4">
    <name type="scientific">Candidatus Methanodesulfokora washburnensis</name>
    <dbReference type="NCBI Taxonomy" id="2478471"/>
    <lineage>
        <taxon>Archaea</taxon>
        <taxon>Thermoproteota</taxon>
        <taxon>Candidatus Korarchaeia</taxon>
        <taxon>Candidatus Korarchaeia incertae sedis</taxon>
        <taxon>Candidatus Methanodesulfokora</taxon>
    </lineage>
</organism>
<dbReference type="RefSeq" id="WP_125670724.1">
    <property type="nucleotide sequence ID" value="NZ_RCOS01000057.1"/>
</dbReference>
<feature type="domain" description="HEPN" evidence="2">
    <location>
        <begin position="17"/>
        <end position="135"/>
    </location>
</feature>
<accession>A0A3R9PLB2</accession>
<keyword evidence="4" id="KW-1185">Reference proteome</keyword>
<dbReference type="AlphaFoldDB" id="A0A3R9PLB2"/>
<dbReference type="Pfam" id="PF05168">
    <property type="entry name" value="HEPN"/>
    <property type="match status" value="1"/>
</dbReference>
<evidence type="ECO:0000256" key="1">
    <source>
        <dbReference type="SAM" id="Coils"/>
    </source>
</evidence>
<gene>
    <name evidence="3" type="ORF">D6D85_03840</name>
</gene>
<proteinExistence type="predicted"/>
<evidence type="ECO:0000313" key="4">
    <source>
        <dbReference type="Proteomes" id="UP000277582"/>
    </source>
</evidence>
<comment type="caution">
    <text evidence="3">The sequence shown here is derived from an EMBL/GenBank/DDBJ whole genome shotgun (WGS) entry which is preliminary data.</text>
</comment>
<protein>
    <submittedName>
        <fullName evidence="3">HEPN domain-containing protein</fullName>
    </submittedName>
</protein>
<feature type="coiled-coil region" evidence="1">
    <location>
        <begin position="64"/>
        <end position="91"/>
    </location>
</feature>